<feature type="region of interest" description="Disordered" evidence="5">
    <location>
        <begin position="1330"/>
        <end position="1361"/>
    </location>
</feature>
<dbReference type="EMBL" id="AZBU02000001">
    <property type="protein sequence ID" value="TMS33397.1"/>
    <property type="molecule type" value="Genomic_DNA"/>
</dbReference>
<feature type="compositionally biased region" description="Low complexity" evidence="5">
    <location>
        <begin position="85"/>
        <end position="94"/>
    </location>
</feature>
<accession>A0A4U8UMT6</accession>
<feature type="transmembrane region" description="Helical" evidence="6">
    <location>
        <begin position="1302"/>
        <end position="1326"/>
    </location>
</feature>
<dbReference type="PANTHER" id="PTHR13802:SF60">
    <property type="entry name" value="PROTEIN CBG06057"/>
    <property type="match status" value="1"/>
</dbReference>
<dbReference type="Pfam" id="PF24469">
    <property type="entry name" value="F54D1_6_C"/>
    <property type="match status" value="1"/>
</dbReference>
<dbReference type="InterPro" id="IPR005533">
    <property type="entry name" value="AMOP_dom"/>
</dbReference>
<evidence type="ECO:0000256" key="7">
    <source>
        <dbReference type="SAM" id="SignalP"/>
    </source>
</evidence>
<evidence type="ECO:0000313" key="11">
    <source>
        <dbReference type="Proteomes" id="UP000298663"/>
    </source>
</evidence>
<dbReference type="Pfam" id="PF24678">
    <property type="entry name" value="DUF7658"/>
    <property type="match status" value="1"/>
</dbReference>
<evidence type="ECO:0000256" key="6">
    <source>
        <dbReference type="SAM" id="Phobius"/>
    </source>
</evidence>
<evidence type="ECO:0000259" key="9">
    <source>
        <dbReference type="PROSITE" id="PS51220"/>
    </source>
</evidence>
<proteinExistence type="predicted"/>
<dbReference type="PROSITE" id="PS51220">
    <property type="entry name" value="NIDO"/>
    <property type="match status" value="1"/>
</dbReference>
<evidence type="ECO:0000256" key="4">
    <source>
        <dbReference type="ARBA" id="ARBA00023136"/>
    </source>
</evidence>
<evidence type="ECO:0000256" key="3">
    <source>
        <dbReference type="ARBA" id="ARBA00022989"/>
    </source>
</evidence>
<evidence type="ECO:0000313" key="10">
    <source>
        <dbReference type="EMBL" id="TMS33397.1"/>
    </source>
</evidence>
<evidence type="ECO:0000259" key="8">
    <source>
        <dbReference type="PROSITE" id="PS50856"/>
    </source>
</evidence>
<dbReference type="InterPro" id="IPR003886">
    <property type="entry name" value="NIDO_dom"/>
</dbReference>
<feature type="domain" description="NIDO" evidence="9">
    <location>
        <begin position="198"/>
        <end position="356"/>
    </location>
</feature>
<dbReference type="Pfam" id="PF24464">
    <property type="entry name" value="Ig_F54D1_6_2"/>
    <property type="match status" value="1"/>
</dbReference>
<feature type="domain" description="AMOP" evidence="8">
    <location>
        <begin position="646"/>
        <end position="821"/>
    </location>
</feature>
<keyword evidence="11" id="KW-1185">Reference proteome</keyword>
<organism evidence="10 11">
    <name type="scientific">Steinernema carpocapsae</name>
    <name type="common">Entomopathogenic nematode</name>
    <dbReference type="NCBI Taxonomy" id="34508"/>
    <lineage>
        <taxon>Eukaryota</taxon>
        <taxon>Metazoa</taxon>
        <taxon>Ecdysozoa</taxon>
        <taxon>Nematoda</taxon>
        <taxon>Chromadorea</taxon>
        <taxon>Rhabditida</taxon>
        <taxon>Tylenchina</taxon>
        <taxon>Panagrolaimomorpha</taxon>
        <taxon>Strongyloidoidea</taxon>
        <taxon>Steinernematidae</taxon>
        <taxon>Steinernema</taxon>
    </lineage>
</organism>
<dbReference type="GO" id="GO:0016020">
    <property type="term" value="C:membrane"/>
    <property type="evidence" value="ECO:0007669"/>
    <property type="project" value="UniProtKB-SubCell"/>
</dbReference>
<comment type="caution">
    <text evidence="10">The sequence shown here is derived from an EMBL/GenBank/DDBJ whole genome shotgun (WGS) entry which is preliminary data.</text>
</comment>
<dbReference type="Pfam" id="PF03782">
    <property type="entry name" value="AMOP"/>
    <property type="match status" value="1"/>
</dbReference>
<dbReference type="Pfam" id="PF06119">
    <property type="entry name" value="NIDO"/>
    <property type="match status" value="1"/>
</dbReference>
<evidence type="ECO:0000256" key="1">
    <source>
        <dbReference type="ARBA" id="ARBA00004370"/>
    </source>
</evidence>
<evidence type="ECO:0008006" key="12">
    <source>
        <dbReference type="Google" id="ProtNLM"/>
    </source>
</evidence>
<keyword evidence="7" id="KW-0732">Signal</keyword>
<protein>
    <recommendedName>
        <fullName evidence="12">AMOP domain-containing protein</fullName>
    </recommendedName>
</protein>
<comment type="subcellular location">
    <subcellularLocation>
        <location evidence="1">Membrane</location>
    </subcellularLocation>
</comment>
<feature type="compositionally biased region" description="Basic and acidic residues" evidence="5">
    <location>
        <begin position="1420"/>
        <end position="1429"/>
    </location>
</feature>
<dbReference type="InterPro" id="IPR057019">
    <property type="entry name" value="F54D1_6-like_Ig-like_2"/>
</dbReference>
<keyword evidence="3 6" id="KW-1133">Transmembrane helix</keyword>
<name>A0A4U8UMT6_STECR</name>
<dbReference type="SMART" id="SM00539">
    <property type="entry name" value="NIDO"/>
    <property type="match status" value="1"/>
</dbReference>
<evidence type="ECO:0000256" key="5">
    <source>
        <dbReference type="SAM" id="MobiDB-lite"/>
    </source>
</evidence>
<reference evidence="10 11" key="1">
    <citation type="journal article" date="2015" name="Genome Biol.">
        <title>Comparative genomics of Steinernema reveals deeply conserved gene regulatory networks.</title>
        <authorList>
            <person name="Dillman A.R."/>
            <person name="Macchietto M."/>
            <person name="Porter C.F."/>
            <person name="Rogers A."/>
            <person name="Williams B."/>
            <person name="Antoshechkin I."/>
            <person name="Lee M.M."/>
            <person name="Goodwin Z."/>
            <person name="Lu X."/>
            <person name="Lewis E.E."/>
            <person name="Goodrich-Blair H."/>
            <person name="Stock S.P."/>
            <person name="Adams B.J."/>
            <person name="Sternberg P.W."/>
            <person name="Mortazavi A."/>
        </authorList>
    </citation>
    <scope>NUCLEOTIDE SEQUENCE [LARGE SCALE GENOMIC DNA]</scope>
    <source>
        <strain evidence="10 11">ALL</strain>
    </source>
</reference>
<dbReference type="GO" id="GO:0007160">
    <property type="term" value="P:cell-matrix adhesion"/>
    <property type="evidence" value="ECO:0007669"/>
    <property type="project" value="InterPro"/>
</dbReference>
<dbReference type="Pfam" id="PF24462">
    <property type="entry name" value="Ig_F54D1_6"/>
    <property type="match status" value="1"/>
</dbReference>
<reference evidence="10 11" key="2">
    <citation type="journal article" date="2019" name="G3 (Bethesda)">
        <title>Hybrid Assembly of the Genome of the Entomopathogenic Nematode Steinernema carpocapsae Identifies the X-Chromosome.</title>
        <authorList>
            <person name="Serra L."/>
            <person name="Macchietto M."/>
            <person name="Macias-Munoz A."/>
            <person name="McGill C.J."/>
            <person name="Rodriguez I.M."/>
            <person name="Rodriguez B."/>
            <person name="Murad R."/>
            <person name="Mortazavi A."/>
        </authorList>
    </citation>
    <scope>NUCLEOTIDE SEQUENCE [LARGE SCALE GENOMIC DNA]</scope>
    <source>
        <strain evidence="10 11">ALL</strain>
    </source>
</reference>
<feature type="chain" id="PRO_5020556609" description="AMOP domain-containing protein" evidence="7">
    <location>
        <begin position="22"/>
        <end position="1441"/>
    </location>
</feature>
<keyword evidence="4 6" id="KW-0472">Membrane</keyword>
<dbReference type="InterPro" id="IPR057018">
    <property type="entry name" value="F54D1_6-like_Ig-like"/>
</dbReference>
<dbReference type="OrthoDB" id="9972657at2759"/>
<dbReference type="InterPro" id="IPR056075">
    <property type="entry name" value="DUF7658"/>
</dbReference>
<evidence type="ECO:0000256" key="2">
    <source>
        <dbReference type="ARBA" id="ARBA00022692"/>
    </source>
</evidence>
<feature type="region of interest" description="Disordered" evidence="5">
    <location>
        <begin position="1375"/>
        <end position="1441"/>
    </location>
</feature>
<feature type="signal peptide" evidence="7">
    <location>
        <begin position="1"/>
        <end position="21"/>
    </location>
</feature>
<keyword evidence="2 6" id="KW-0812">Transmembrane</keyword>
<feature type="region of interest" description="Disordered" evidence="5">
    <location>
        <begin position="85"/>
        <end position="120"/>
    </location>
</feature>
<dbReference type="InterPro" id="IPR051495">
    <property type="entry name" value="Epithelial_Barrier/Signaling"/>
</dbReference>
<dbReference type="PROSITE" id="PS50856">
    <property type="entry name" value="AMOP"/>
    <property type="match status" value="1"/>
</dbReference>
<sequence length="1441" mass="164633">MKRTIALIVPLVVWLLPWANAQINNNPMNQPDPNFPNLPPQVDDPYRTPNLGESLVEYGKIAGDREITNNQRASGMTIPLYMNFRTTRGRGPPTKTLPHAARRTTRGRSDAKDAPAADDQTESRLFTVSLFQISTNGFISFAYFSDNEHTPRIGRETDWPREADPALIAPYLCRQRITEREWSRIWYRLEMRSGMGSGRRQNPEIRQACPGKQPHVQCNYRSDLFLNRMMRHLQEGVAGASTFRADAALVVTWENMETTLGGNHRTSTYQLVWLTDARGLQSYTMINYNKLGFDAADIQGNTRMGKCQALFNGGNHTGIVQVDLNEITKERPSSLAERSSVPHIVRGRYFHRVDDIVRPAGCSNKTGGTFPLLIYPNIVSMLGEAKVDVNGLCLNPNLNYVLMIESRQTAPCEVINPSIARCSLPKILDWGTKTVYLQPQSGLGYDEKAYVGYIYFVPPTIDPMRLDIGDIHAWFKNPVEDDKMLVWYPRNFTVSTKQSQIHDVNNPSLYNQQLGLYVIGYKEDKDEKIKKFKPENRVLARITTYTNRGDEQYRWSPMREVLPINKVDQWYLTENEKKYDLYTYRFGYFKLAPLNPNEQTNARYLDMNGIPTGLVSSPISLHWLWTIDNKQMNGKQDDHQAKVDYVKKKAREMCHEWYDEDGALDNFIRDVESNASCPCRESQAKVDIGRFMPHPRCSQLFRDVTCTENLGSRNCYMSAQNVRGSHHQNGKVSTYETHNGQVCCYDEGGYLMQSSYQPIVKIDDSTPYSPGFPLRAFEFGTPPYQGMFQVPGFSSFHHDLMPYYLCCKFTDARCQMFYWRRPSSSCQAYIPPTVGSVIGPGIFTTLNNEKFIYNDPGVYTLLHSHRSDSLNIPEVRIQVRMERFPDRSVDFSSPNIAQEDLVVPSNVTVVTGIVLQAGDSERVHVVLRKDTRRFRYRTSVLVGNVVRYFDNMKIQRFKGVTIYVNNVHRGQAETYVVLDEAQIGVRVRESLSTDMDRYPAYMESFGLLDLELSLPPMYRVRYNPDFQGSTYDYPKVEGLLRPHIDNQNNADDQPLRWSDVNNEGLRQQLLRYKVKSEEEMNIGMNSRDQEFTDMFVSQSDHDAVFEVFVDSDLKLPVYKSASKYHLPPNQFVPQTEQQVLKFAQMCRGEQRYDPDAYIYQDKAMRRCPRDEVTVEVDCGDSIACKFTSLLLQALPLGLLTNQQLFSFADHRMAAMRTYNSCGSINFEYPEYMIKGPSAAAPAYLEGDIVSVSCFQTHIIKGDADFKCSKIPTGRNNLDYRMQWTSGSQPWCRDRVQDNVLTWLQWTAIILGVLVLLVILFAVCYSVGHAKRNSNSKPPSLRPNNRSLTEAGSITERGGDVDKPLLRDALEMNLPAGYTPYRRSPRNEPSFDSMDRPPVRTNSQPYMVAQPPASYSTPQPRRNDRNRSDSRGGTPLGLTTGV</sequence>
<dbReference type="Proteomes" id="UP000298663">
    <property type="component" value="Chromosome X"/>
</dbReference>
<dbReference type="SMART" id="SM00723">
    <property type="entry name" value="AMOP"/>
    <property type="match status" value="1"/>
</dbReference>
<gene>
    <name evidence="10" type="ORF">L596_001141</name>
</gene>
<dbReference type="InterPro" id="IPR057017">
    <property type="entry name" value="F54D1_6-like_C"/>
</dbReference>
<dbReference type="EMBL" id="CM016762">
    <property type="protein sequence ID" value="TMS33397.1"/>
    <property type="molecule type" value="Genomic_DNA"/>
</dbReference>
<dbReference type="PANTHER" id="PTHR13802">
    <property type="entry name" value="MUCIN 4-RELATED"/>
    <property type="match status" value="1"/>
</dbReference>
<feature type="compositionally biased region" description="Polar residues" evidence="5">
    <location>
        <begin position="1334"/>
        <end position="1351"/>
    </location>
</feature>